<protein>
    <submittedName>
        <fullName evidence="2">Uncharacterized protein</fullName>
    </submittedName>
</protein>
<dbReference type="RefSeq" id="WP_155446675.1">
    <property type="nucleotide sequence ID" value="NZ_JAOQNR010000013.1"/>
</dbReference>
<dbReference type="AlphaFoldDB" id="A0A6N8DS23"/>
<dbReference type="EMBL" id="WNKS01000012">
    <property type="protein sequence ID" value="MTV31983.1"/>
    <property type="molecule type" value="Genomic_DNA"/>
</dbReference>
<feature type="signal peptide" evidence="1">
    <location>
        <begin position="1"/>
        <end position="21"/>
    </location>
</feature>
<evidence type="ECO:0000313" key="3">
    <source>
        <dbReference type="Proteomes" id="UP000439113"/>
    </source>
</evidence>
<organism evidence="2 3">
    <name type="scientific">Rhodoblastus acidophilus</name>
    <name type="common">Rhodopseudomonas acidophila</name>
    <dbReference type="NCBI Taxonomy" id="1074"/>
    <lineage>
        <taxon>Bacteria</taxon>
        <taxon>Pseudomonadati</taxon>
        <taxon>Pseudomonadota</taxon>
        <taxon>Alphaproteobacteria</taxon>
        <taxon>Hyphomicrobiales</taxon>
        <taxon>Rhodoblastaceae</taxon>
        <taxon>Rhodoblastus</taxon>
    </lineage>
</organism>
<feature type="chain" id="PRO_5026779076" evidence="1">
    <location>
        <begin position="22"/>
        <end position="399"/>
    </location>
</feature>
<keyword evidence="1" id="KW-0732">Signal</keyword>
<evidence type="ECO:0000313" key="2">
    <source>
        <dbReference type="EMBL" id="MTV31983.1"/>
    </source>
</evidence>
<dbReference type="Proteomes" id="UP000439113">
    <property type="component" value="Unassembled WGS sequence"/>
</dbReference>
<reference evidence="2 3" key="1">
    <citation type="submission" date="2019-11" db="EMBL/GenBank/DDBJ databases">
        <title>Whole-genome sequence of a Rhodoblastus acidophilus DSM 142.</title>
        <authorList>
            <person name="Kyndt J.A."/>
            <person name="Meyer T.E."/>
        </authorList>
    </citation>
    <scope>NUCLEOTIDE SEQUENCE [LARGE SCALE GENOMIC DNA]</scope>
    <source>
        <strain evidence="2 3">DSM 142</strain>
    </source>
</reference>
<sequence length="399" mass="42646">MKNPWKIFVCLLLTGALPSPGAAFERADPAAADDATVDVRCAGGDDDSAAINAAIETIRQRPVSSRYAWPVGHLGKLRLVSRRCVIRNTLNLTHLYGSGFVGEFWGSEILCRTGAKPCIDATGSGQFALLGLNLSGDCETDTPAIGLVLARKTESLSAGADHVHLDHPTLAGCFGLTAFYNRSSETTQIVAGGFYNYRDRAHAAVWDGTNAFGFQSAFYAERYTEGKFSSFNENTCDTCIFETFGSGATPLWIGGAVRHKFINGYALAQHAEGAPALILSFANSAPNDFLDLDIHFENTSLGALISIVGAEHPVIRSLRINEPIAFASGAIFRRDEAVKTVRIEDANIRVGHFNAVGATLFDDASAFAVSGSIYCHEAQCRTPETFSGALCIGGACSWK</sequence>
<evidence type="ECO:0000256" key="1">
    <source>
        <dbReference type="SAM" id="SignalP"/>
    </source>
</evidence>
<name>A0A6N8DS23_RHOAC</name>
<proteinExistence type="predicted"/>
<gene>
    <name evidence="2" type="ORF">GJ654_13405</name>
</gene>
<accession>A0A6N8DS23</accession>
<comment type="caution">
    <text evidence="2">The sequence shown here is derived from an EMBL/GenBank/DDBJ whole genome shotgun (WGS) entry which is preliminary data.</text>
</comment>